<reference evidence="2" key="2">
    <citation type="journal article" date="2017" name="Nat. Plants">
        <title>The Aegilops tauschii genome reveals multiple impacts of transposons.</title>
        <authorList>
            <person name="Zhao G."/>
            <person name="Zou C."/>
            <person name="Li K."/>
            <person name="Wang K."/>
            <person name="Li T."/>
            <person name="Gao L."/>
            <person name="Zhang X."/>
            <person name="Wang H."/>
            <person name="Yang Z."/>
            <person name="Liu X."/>
            <person name="Jiang W."/>
            <person name="Mao L."/>
            <person name="Kong X."/>
            <person name="Jiao Y."/>
            <person name="Jia J."/>
        </authorList>
    </citation>
    <scope>NUCLEOTIDE SEQUENCE [LARGE SCALE GENOMIC DNA]</scope>
    <source>
        <strain evidence="2">cv. AL8/78</strain>
    </source>
</reference>
<name>A0A453QEN8_AEGTS</name>
<proteinExistence type="predicted"/>
<sequence length="76" mass="8879">LLLPHPSRMGRRLEAFLLIYRRHQRSLHKPNIINILLAQCITSVSGAKCAARSKRSCYQRLSRHTSLKIRWDLTVK</sequence>
<dbReference type="Proteomes" id="UP000015105">
    <property type="component" value="Chromosome 7D"/>
</dbReference>
<reference evidence="1" key="5">
    <citation type="journal article" date="2021" name="G3 (Bethesda)">
        <title>Aegilops tauschii genome assembly Aet v5.0 features greater sequence contiguity and improved annotation.</title>
        <authorList>
            <person name="Wang L."/>
            <person name="Zhu T."/>
            <person name="Rodriguez J.C."/>
            <person name="Deal K.R."/>
            <person name="Dubcovsky J."/>
            <person name="McGuire P.E."/>
            <person name="Lux T."/>
            <person name="Spannagl M."/>
            <person name="Mayer K.F.X."/>
            <person name="Baldrich P."/>
            <person name="Meyers B.C."/>
            <person name="Huo N."/>
            <person name="Gu Y.Q."/>
            <person name="Zhou H."/>
            <person name="Devos K.M."/>
            <person name="Bennetzen J.L."/>
            <person name="Unver T."/>
            <person name="Budak H."/>
            <person name="Gulick P.J."/>
            <person name="Galiba G."/>
            <person name="Kalapos B."/>
            <person name="Nelson D.R."/>
            <person name="Li P."/>
            <person name="You F.M."/>
            <person name="Luo M.C."/>
            <person name="Dvorak J."/>
        </authorList>
    </citation>
    <scope>NUCLEOTIDE SEQUENCE [LARGE SCALE GENOMIC DNA]</scope>
    <source>
        <strain evidence="1">cv. AL8/78</strain>
    </source>
</reference>
<keyword evidence="2" id="KW-1185">Reference proteome</keyword>
<evidence type="ECO:0000313" key="1">
    <source>
        <dbReference type="EnsemblPlants" id="AET7Gv20083200.2"/>
    </source>
</evidence>
<dbReference type="Gramene" id="AET7Gv20083200.2">
    <property type="protein sequence ID" value="AET7Gv20083200.2"/>
    <property type="gene ID" value="AET7Gv20083200"/>
</dbReference>
<accession>A0A453QEN8</accession>
<dbReference type="EnsemblPlants" id="AET7Gv20083200.2">
    <property type="protein sequence ID" value="AET7Gv20083200.2"/>
    <property type="gene ID" value="AET7Gv20083200"/>
</dbReference>
<dbReference type="Gramene" id="AET7Gv20083200.1">
    <property type="protein sequence ID" value="AET7Gv20083200.1"/>
    <property type="gene ID" value="AET7Gv20083200"/>
</dbReference>
<reference evidence="2" key="1">
    <citation type="journal article" date="2014" name="Science">
        <title>Ancient hybridizations among the ancestral genomes of bread wheat.</title>
        <authorList>
            <consortium name="International Wheat Genome Sequencing Consortium,"/>
            <person name="Marcussen T."/>
            <person name="Sandve S.R."/>
            <person name="Heier L."/>
            <person name="Spannagl M."/>
            <person name="Pfeifer M."/>
            <person name="Jakobsen K.S."/>
            <person name="Wulff B.B."/>
            <person name="Steuernagel B."/>
            <person name="Mayer K.F."/>
            <person name="Olsen O.A."/>
        </authorList>
    </citation>
    <scope>NUCLEOTIDE SEQUENCE [LARGE SCALE GENOMIC DNA]</scope>
    <source>
        <strain evidence="2">cv. AL8/78</strain>
    </source>
</reference>
<reference evidence="1" key="4">
    <citation type="submission" date="2019-03" db="UniProtKB">
        <authorList>
            <consortium name="EnsemblPlants"/>
        </authorList>
    </citation>
    <scope>IDENTIFICATION</scope>
</reference>
<organism evidence="1 2">
    <name type="scientific">Aegilops tauschii subsp. strangulata</name>
    <name type="common">Goatgrass</name>
    <dbReference type="NCBI Taxonomy" id="200361"/>
    <lineage>
        <taxon>Eukaryota</taxon>
        <taxon>Viridiplantae</taxon>
        <taxon>Streptophyta</taxon>
        <taxon>Embryophyta</taxon>
        <taxon>Tracheophyta</taxon>
        <taxon>Spermatophyta</taxon>
        <taxon>Magnoliopsida</taxon>
        <taxon>Liliopsida</taxon>
        <taxon>Poales</taxon>
        <taxon>Poaceae</taxon>
        <taxon>BOP clade</taxon>
        <taxon>Pooideae</taxon>
        <taxon>Triticodae</taxon>
        <taxon>Triticeae</taxon>
        <taxon>Triticinae</taxon>
        <taxon>Aegilops</taxon>
    </lineage>
</organism>
<dbReference type="EnsemblPlants" id="AET7Gv20083200.1">
    <property type="protein sequence ID" value="AET7Gv20083200.1"/>
    <property type="gene ID" value="AET7Gv20083200"/>
</dbReference>
<protein>
    <submittedName>
        <fullName evidence="1">Uncharacterized protein</fullName>
    </submittedName>
</protein>
<dbReference type="AlphaFoldDB" id="A0A453QEN8"/>
<evidence type="ECO:0000313" key="2">
    <source>
        <dbReference type="Proteomes" id="UP000015105"/>
    </source>
</evidence>
<reference evidence="1" key="3">
    <citation type="journal article" date="2017" name="Nature">
        <title>Genome sequence of the progenitor of the wheat D genome Aegilops tauschii.</title>
        <authorList>
            <person name="Luo M.C."/>
            <person name="Gu Y.Q."/>
            <person name="Puiu D."/>
            <person name="Wang H."/>
            <person name="Twardziok S.O."/>
            <person name="Deal K.R."/>
            <person name="Huo N."/>
            <person name="Zhu T."/>
            <person name="Wang L."/>
            <person name="Wang Y."/>
            <person name="McGuire P.E."/>
            <person name="Liu S."/>
            <person name="Long H."/>
            <person name="Ramasamy R.K."/>
            <person name="Rodriguez J.C."/>
            <person name="Van S.L."/>
            <person name="Yuan L."/>
            <person name="Wang Z."/>
            <person name="Xia Z."/>
            <person name="Xiao L."/>
            <person name="Anderson O.D."/>
            <person name="Ouyang S."/>
            <person name="Liang Y."/>
            <person name="Zimin A.V."/>
            <person name="Pertea G."/>
            <person name="Qi P."/>
            <person name="Bennetzen J.L."/>
            <person name="Dai X."/>
            <person name="Dawson M.W."/>
            <person name="Muller H.G."/>
            <person name="Kugler K."/>
            <person name="Rivarola-Duarte L."/>
            <person name="Spannagl M."/>
            <person name="Mayer K.F.X."/>
            <person name="Lu F.H."/>
            <person name="Bevan M.W."/>
            <person name="Leroy P."/>
            <person name="Li P."/>
            <person name="You F.M."/>
            <person name="Sun Q."/>
            <person name="Liu Z."/>
            <person name="Lyons E."/>
            <person name="Wicker T."/>
            <person name="Salzberg S.L."/>
            <person name="Devos K.M."/>
            <person name="Dvorak J."/>
        </authorList>
    </citation>
    <scope>NUCLEOTIDE SEQUENCE [LARGE SCALE GENOMIC DNA]</scope>
    <source>
        <strain evidence="1">cv. AL8/78</strain>
    </source>
</reference>